<reference evidence="4 5" key="1">
    <citation type="journal article" date="2010" name="BMC Genomics">
        <title>Complete genome sequence and lifestyle of black-pigmented Corynebacterium aurimucosum ATCC 700975 (formerly C. nigricans CN-1) isolated from a vaginal swab of a woman with spontaneous abortion.</title>
        <authorList>
            <person name="Trost E."/>
            <person name="Gotker S."/>
            <person name="Schneider J."/>
            <person name="Schneiker-Bekel S."/>
            <person name="Szczepanowski R."/>
            <person name="Tilker A."/>
            <person name="Viehoever P."/>
            <person name="Arnold W."/>
            <person name="Bekel T."/>
            <person name="Blom J."/>
            <person name="Gartemann K.H."/>
            <person name="Linke B."/>
            <person name="Goesmann A."/>
            <person name="Puhler A."/>
            <person name="Shukla S.K."/>
            <person name="Tauch A."/>
        </authorList>
    </citation>
    <scope>NUCLEOTIDE SEQUENCE [LARGE SCALE GENOMIC DNA]</scope>
    <source>
        <strain evidence="5">ATCC 700975 / DSM 44827 / CIP 107346 / CN-1</strain>
    </source>
</reference>
<feature type="compositionally biased region" description="Basic and acidic residues" evidence="1">
    <location>
        <begin position="72"/>
        <end position="83"/>
    </location>
</feature>
<name>C3PH33_CORA7</name>
<dbReference type="Proteomes" id="UP000002077">
    <property type="component" value="Chromosome"/>
</dbReference>
<dbReference type="OrthoDB" id="4425729at2"/>
<organism evidence="4 5">
    <name type="scientific">Corynebacterium aurimucosum (strain ATCC 700975 / DSM 44827 / CIP 107346 / CN-1)</name>
    <name type="common">Corynebacterium nigricans</name>
    <dbReference type="NCBI Taxonomy" id="548476"/>
    <lineage>
        <taxon>Bacteria</taxon>
        <taxon>Bacillati</taxon>
        <taxon>Actinomycetota</taxon>
        <taxon>Actinomycetes</taxon>
        <taxon>Mycobacteriales</taxon>
        <taxon>Corynebacteriaceae</taxon>
        <taxon>Corynebacterium</taxon>
    </lineage>
</organism>
<dbReference type="KEGG" id="car:cauri_1544"/>
<dbReference type="AlphaFoldDB" id="C3PH33"/>
<protein>
    <submittedName>
        <fullName evidence="4">Putative membrane protein</fullName>
    </submittedName>
</protein>
<feature type="compositionally biased region" description="Low complexity" evidence="1">
    <location>
        <begin position="35"/>
        <end position="51"/>
    </location>
</feature>
<sequence>MRIRNAAIAGATALAVTFGGSTVAFAEDTNSSAQENTSPSSQENSNSSASKEGAKGEASLSSKIGDTWFNKGENDNKTTEADGRAIFGSSKHENCDANETKEECTRLSDQPTWAKAFYGLGIASAIASVAGFIGVVYNFFVHGPSF</sequence>
<dbReference type="GeneID" id="31924174"/>
<proteinExistence type="predicted"/>
<evidence type="ECO:0000313" key="4">
    <source>
        <dbReference type="EMBL" id="ACP33137.1"/>
    </source>
</evidence>
<dbReference type="RefSeq" id="WP_010190359.1">
    <property type="nucleotide sequence ID" value="NC_012590.1"/>
</dbReference>
<dbReference type="STRING" id="548476.cauri_1544"/>
<feature type="transmembrane region" description="Helical" evidence="2">
    <location>
        <begin position="116"/>
        <end position="140"/>
    </location>
</feature>
<evidence type="ECO:0000256" key="3">
    <source>
        <dbReference type="SAM" id="SignalP"/>
    </source>
</evidence>
<keyword evidence="2" id="KW-0472">Membrane</keyword>
<feature type="chain" id="PRO_5002930412" evidence="3">
    <location>
        <begin position="27"/>
        <end position="146"/>
    </location>
</feature>
<feature type="signal peptide" evidence="3">
    <location>
        <begin position="1"/>
        <end position="26"/>
    </location>
</feature>
<gene>
    <name evidence="4" type="ordered locus">cauri_1544</name>
</gene>
<evidence type="ECO:0000313" key="5">
    <source>
        <dbReference type="Proteomes" id="UP000002077"/>
    </source>
</evidence>
<keyword evidence="5" id="KW-1185">Reference proteome</keyword>
<dbReference type="HOGENOM" id="CLU_144039_1_0_11"/>
<evidence type="ECO:0000256" key="1">
    <source>
        <dbReference type="SAM" id="MobiDB-lite"/>
    </source>
</evidence>
<keyword evidence="3" id="KW-0732">Signal</keyword>
<feature type="region of interest" description="Disordered" evidence="1">
    <location>
        <begin position="28"/>
        <end position="98"/>
    </location>
</feature>
<keyword evidence="2" id="KW-1133">Transmembrane helix</keyword>
<accession>C3PH33</accession>
<keyword evidence="2" id="KW-0812">Transmembrane</keyword>
<evidence type="ECO:0000256" key="2">
    <source>
        <dbReference type="SAM" id="Phobius"/>
    </source>
</evidence>
<dbReference type="EMBL" id="CP001601">
    <property type="protein sequence ID" value="ACP33137.1"/>
    <property type="molecule type" value="Genomic_DNA"/>
</dbReference>